<dbReference type="InterPro" id="IPR051708">
    <property type="entry name" value="Plant_Aspart_Prot_A1"/>
</dbReference>
<dbReference type="Pfam" id="PF14541">
    <property type="entry name" value="TAXi_C"/>
    <property type="match status" value="1"/>
</dbReference>
<reference evidence="9 10" key="1">
    <citation type="submission" date="2012-08" db="EMBL/GenBank/DDBJ databases">
        <title>Oryza genome evolution.</title>
        <authorList>
            <person name="Wing R.A."/>
        </authorList>
    </citation>
    <scope>NUCLEOTIDE SEQUENCE</scope>
</reference>
<feature type="domain" description="Peptidase A1" evidence="8">
    <location>
        <begin position="88"/>
        <end position="441"/>
    </location>
</feature>
<reference evidence="10" key="2">
    <citation type="submission" date="2013-12" db="EMBL/GenBank/DDBJ databases">
        <authorList>
            <person name="Yu Y."/>
            <person name="Lee S."/>
            <person name="de Baynast K."/>
            <person name="Wissotski M."/>
            <person name="Liu L."/>
            <person name="Talag J."/>
            <person name="Goicoechea J."/>
            <person name="Angelova A."/>
            <person name="Jetty R."/>
            <person name="Kudrna D."/>
            <person name="Golser W."/>
            <person name="Rivera L."/>
            <person name="Zhang J."/>
            <person name="Wing R."/>
        </authorList>
    </citation>
    <scope>NUCLEOTIDE SEQUENCE</scope>
</reference>
<keyword evidence="7" id="KW-0732">Signal</keyword>
<dbReference type="GO" id="GO:0006508">
    <property type="term" value="P:proteolysis"/>
    <property type="evidence" value="ECO:0007669"/>
    <property type="project" value="UniProtKB-KW"/>
</dbReference>
<feature type="active site" evidence="6">
    <location>
        <position position="106"/>
    </location>
</feature>
<keyword evidence="4" id="KW-0378">Hydrolase</keyword>
<evidence type="ECO:0000256" key="4">
    <source>
        <dbReference type="ARBA" id="ARBA00022801"/>
    </source>
</evidence>
<dbReference type="FunFam" id="2.40.70.10:FF:000033">
    <property type="entry name" value="Aspartyl protease family protein"/>
    <property type="match status" value="1"/>
</dbReference>
<evidence type="ECO:0000259" key="8">
    <source>
        <dbReference type="PROSITE" id="PS51767"/>
    </source>
</evidence>
<feature type="signal peptide" evidence="7">
    <location>
        <begin position="1"/>
        <end position="20"/>
    </location>
</feature>
<keyword evidence="2" id="KW-0645">Protease</keyword>
<evidence type="ECO:0000256" key="1">
    <source>
        <dbReference type="ARBA" id="ARBA00007447"/>
    </source>
</evidence>
<keyword evidence="5" id="KW-0325">Glycoprotein</keyword>
<feature type="active site" evidence="6">
    <location>
        <position position="325"/>
    </location>
</feature>
<dbReference type="InterPro" id="IPR032861">
    <property type="entry name" value="TAXi_N"/>
</dbReference>
<dbReference type="CDD" id="cd05476">
    <property type="entry name" value="pepsin_A_like_plant"/>
    <property type="match status" value="1"/>
</dbReference>
<evidence type="ECO:0000313" key="10">
    <source>
        <dbReference type="Proteomes" id="UP000032180"/>
    </source>
</evidence>
<dbReference type="PANTHER" id="PTHR47967:SF17">
    <property type="entry name" value="EUKARYOTIC ASPARTYL PROTEASE FAMILY PROTEIN, EXPRESSED"/>
    <property type="match status" value="1"/>
</dbReference>
<evidence type="ECO:0000256" key="2">
    <source>
        <dbReference type="ARBA" id="ARBA00022670"/>
    </source>
</evidence>
<keyword evidence="10" id="KW-1185">Reference proteome</keyword>
<dbReference type="PRINTS" id="PR00792">
    <property type="entry name" value="PEPSIN"/>
</dbReference>
<dbReference type="AlphaFoldDB" id="A0A0D9Y0X4"/>
<evidence type="ECO:0000313" key="9">
    <source>
        <dbReference type="EnsemblPlants" id="LPERR12G14360.1"/>
    </source>
</evidence>
<dbReference type="InterPro" id="IPR034161">
    <property type="entry name" value="Pepsin-like_plant"/>
</dbReference>
<dbReference type="EnsemblPlants" id="LPERR12G14360.1">
    <property type="protein sequence ID" value="LPERR12G14360.1"/>
    <property type="gene ID" value="LPERR12G14360"/>
</dbReference>
<name>A0A0D9Y0X4_9ORYZ</name>
<keyword evidence="3" id="KW-0064">Aspartyl protease</keyword>
<evidence type="ECO:0000256" key="3">
    <source>
        <dbReference type="ARBA" id="ARBA00022750"/>
    </source>
</evidence>
<dbReference type="InterPro" id="IPR032799">
    <property type="entry name" value="TAXi_C"/>
</dbReference>
<dbReference type="GO" id="GO:0004190">
    <property type="term" value="F:aspartic-type endopeptidase activity"/>
    <property type="evidence" value="ECO:0007669"/>
    <property type="project" value="UniProtKB-KW"/>
</dbReference>
<dbReference type="Proteomes" id="UP000032180">
    <property type="component" value="Chromosome 12"/>
</dbReference>
<dbReference type="SUPFAM" id="SSF50630">
    <property type="entry name" value="Acid proteases"/>
    <property type="match status" value="1"/>
</dbReference>
<dbReference type="STRING" id="77586.A0A0D9Y0X4"/>
<organism evidence="9 10">
    <name type="scientific">Leersia perrieri</name>
    <dbReference type="NCBI Taxonomy" id="77586"/>
    <lineage>
        <taxon>Eukaryota</taxon>
        <taxon>Viridiplantae</taxon>
        <taxon>Streptophyta</taxon>
        <taxon>Embryophyta</taxon>
        <taxon>Tracheophyta</taxon>
        <taxon>Spermatophyta</taxon>
        <taxon>Magnoliopsida</taxon>
        <taxon>Liliopsida</taxon>
        <taxon>Poales</taxon>
        <taxon>Poaceae</taxon>
        <taxon>BOP clade</taxon>
        <taxon>Oryzoideae</taxon>
        <taxon>Oryzeae</taxon>
        <taxon>Oryzinae</taxon>
        <taxon>Leersia</taxon>
    </lineage>
</organism>
<dbReference type="Gramene" id="LPERR12G14360.1">
    <property type="protein sequence ID" value="LPERR12G14360.1"/>
    <property type="gene ID" value="LPERR12G14360"/>
</dbReference>
<dbReference type="InterPro" id="IPR021109">
    <property type="entry name" value="Peptidase_aspartic_dom_sf"/>
</dbReference>
<dbReference type="Gene3D" id="2.40.70.10">
    <property type="entry name" value="Acid Proteases"/>
    <property type="match status" value="2"/>
</dbReference>
<sequence>MAPTLLFLVLLCSSTALITSTNGVAAAAGAGGGTGLRMKLTHVDANGNYTVAELFRRAIVASKERLAFLDAFAGGGVGMPVHWATLQYVAEYLIGDPPQRAAALIDTGSDLIWTQCSTCLRKVCARQTLPYYNSSASNTFAAVPCAARSCAAASDIIHFCDLAGGCSVIAGYGAGVVAGSLGTDKFSFQSGSTALAFGCVTFTRIINGALQGASGIIGLGRGELSLVSQIGATRFSYCLTRYFHHDGENGGAGGGGHLFVGGAAASLGGEAVARTAFVKGPKGSPFYYLPLVGLTVGNTRLPIPSTAFDFREIAPGFMAGGVIIDSGTPFTSLVRNAYDALANELSARLNGSLVPAPGGDADTLCVARRDVARVVPRLVFHFRGGADMVLPPENYWAPVDKAAATACLAIVGAGYRSVIGNFQQQNMHVLYDLANAEFSFQPADCTALQI</sequence>
<proteinExistence type="inferred from homology"/>
<dbReference type="PANTHER" id="PTHR47967">
    <property type="entry name" value="OS07G0603500 PROTEIN-RELATED"/>
    <property type="match status" value="1"/>
</dbReference>
<protein>
    <recommendedName>
        <fullName evidence="8">Peptidase A1 domain-containing protein</fullName>
    </recommendedName>
</protein>
<reference evidence="9" key="3">
    <citation type="submission" date="2015-04" db="UniProtKB">
        <authorList>
            <consortium name="EnsemblPlants"/>
        </authorList>
    </citation>
    <scope>IDENTIFICATION</scope>
</reference>
<accession>A0A0D9Y0X4</accession>
<evidence type="ECO:0000256" key="6">
    <source>
        <dbReference type="PIRSR" id="PIRSR601461-1"/>
    </source>
</evidence>
<feature type="chain" id="PRO_5002350670" description="Peptidase A1 domain-containing protein" evidence="7">
    <location>
        <begin position="21"/>
        <end position="450"/>
    </location>
</feature>
<dbReference type="eggNOG" id="KOG1339">
    <property type="taxonomic scope" value="Eukaryota"/>
</dbReference>
<dbReference type="HOGENOM" id="CLU_005738_1_1_1"/>
<dbReference type="PROSITE" id="PS51767">
    <property type="entry name" value="PEPTIDASE_A1"/>
    <property type="match status" value="1"/>
</dbReference>
<evidence type="ECO:0000256" key="5">
    <source>
        <dbReference type="ARBA" id="ARBA00023180"/>
    </source>
</evidence>
<comment type="similarity">
    <text evidence="1">Belongs to the peptidase A1 family.</text>
</comment>
<dbReference type="FunFam" id="2.40.70.10:FF:000069">
    <property type="entry name" value="Eukaryotic aspartyl protease family protein"/>
    <property type="match status" value="1"/>
</dbReference>
<dbReference type="InterPro" id="IPR001461">
    <property type="entry name" value="Aspartic_peptidase_A1"/>
</dbReference>
<dbReference type="Pfam" id="PF14543">
    <property type="entry name" value="TAXi_N"/>
    <property type="match status" value="1"/>
</dbReference>
<evidence type="ECO:0000256" key="7">
    <source>
        <dbReference type="SAM" id="SignalP"/>
    </source>
</evidence>
<dbReference type="InterPro" id="IPR033121">
    <property type="entry name" value="PEPTIDASE_A1"/>
</dbReference>
<dbReference type="GO" id="GO:0005576">
    <property type="term" value="C:extracellular region"/>
    <property type="evidence" value="ECO:0007669"/>
    <property type="project" value="TreeGrafter"/>
</dbReference>